<dbReference type="AlphaFoldDB" id="A0A0B1Q3C1"/>
<comment type="subcellular location">
    <subcellularLocation>
        <location evidence="1">Membrane</location>
        <topology evidence="1">Multi-pass membrane protein</topology>
    </subcellularLocation>
</comment>
<protein>
    <recommendedName>
        <fullName evidence="6">Integral membrane bound transporter domain-containing protein</fullName>
    </recommendedName>
</protein>
<feature type="transmembrane region" description="Helical" evidence="5">
    <location>
        <begin position="280"/>
        <end position="297"/>
    </location>
</feature>
<keyword evidence="3 5" id="KW-1133">Transmembrane helix</keyword>
<feature type="transmembrane region" description="Helical" evidence="5">
    <location>
        <begin position="230"/>
        <end position="247"/>
    </location>
</feature>
<evidence type="ECO:0000313" key="8">
    <source>
        <dbReference type="Proteomes" id="UP000030826"/>
    </source>
</evidence>
<keyword evidence="2 5" id="KW-0812">Transmembrane</keyword>
<feature type="transmembrane region" description="Helical" evidence="5">
    <location>
        <begin position="139"/>
        <end position="158"/>
    </location>
</feature>
<dbReference type="Proteomes" id="UP000030826">
    <property type="component" value="Unassembled WGS sequence"/>
</dbReference>
<dbReference type="GO" id="GO:0016020">
    <property type="term" value="C:membrane"/>
    <property type="evidence" value="ECO:0007669"/>
    <property type="project" value="UniProtKB-SubCell"/>
</dbReference>
<feature type="transmembrane region" description="Helical" evidence="5">
    <location>
        <begin position="85"/>
        <end position="104"/>
    </location>
</feature>
<accession>A0A0B1Q3C1</accession>
<name>A0A0B1Q3C1_9HYPH</name>
<evidence type="ECO:0000256" key="4">
    <source>
        <dbReference type="ARBA" id="ARBA00023136"/>
    </source>
</evidence>
<dbReference type="InterPro" id="IPR049453">
    <property type="entry name" value="Memb_transporter_dom"/>
</dbReference>
<feature type="transmembrane region" description="Helical" evidence="5">
    <location>
        <begin position="61"/>
        <end position="79"/>
    </location>
</feature>
<dbReference type="OrthoDB" id="7838578at2"/>
<sequence>MYVPPRPDFRDDPNFPLRMALLAAISVGAIPFLMPSMPPLMAALPIGLMAGMRKAFDPKRAIGGPLAFIVMIWLASGVLPVLMSWPVTFVIAVGSLYFVAFYLIQSTGNPMGMLILVSVGLVSILGMNSVVALDALRDSVVEAGILALVSIPVLYLLIPPATQEKMIDEYKPAPGNHVRSALIRAFVLLGLSFWLYSFIDMSNMMMAIAAIFVLCFPTREQLFAEARERIFATVLGASAAGAALFLMTLNAHFFMLVGLVFLTVLYFATMMMIGRHPPMVYQFSASAALSLIAGALTTQEPSYAALTRLALTFGGTVVAALLTATLESLFDARKRRSSQELV</sequence>
<evidence type="ECO:0000256" key="1">
    <source>
        <dbReference type="ARBA" id="ARBA00004141"/>
    </source>
</evidence>
<comment type="caution">
    <text evidence="7">The sequence shown here is derived from an EMBL/GenBank/DDBJ whole genome shotgun (WGS) entry which is preliminary data.</text>
</comment>
<feature type="transmembrane region" description="Helical" evidence="5">
    <location>
        <begin position="20"/>
        <end position="49"/>
    </location>
</feature>
<gene>
    <name evidence="7" type="ORF">LA66_14835</name>
</gene>
<dbReference type="Pfam" id="PF13515">
    <property type="entry name" value="FUSC_2"/>
    <property type="match status" value="1"/>
</dbReference>
<feature type="transmembrane region" description="Helical" evidence="5">
    <location>
        <begin position="202"/>
        <end position="218"/>
    </location>
</feature>
<evidence type="ECO:0000256" key="3">
    <source>
        <dbReference type="ARBA" id="ARBA00022989"/>
    </source>
</evidence>
<dbReference type="STRING" id="370622.LA66_14835"/>
<keyword evidence="4 5" id="KW-0472">Membrane</keyword>
<evidence type="ECO:0000313" key="7">
    <source>
        <dbReference type="EMBL" id="KHJ53866.1"/>
    </source>
</evidence>
<proteinExistence type="predicted"/>
<feature type="transmembrane region" description="Helical" evidence="5">
    <location>
        <begin position="178"/>
        <end position="196"/>
    </location>
</feature>
<dbReference type="EMBL" id="JRFJ01000004">
    <property type="protein sequence ID" value="KHJ53866.1"/>
    <property type="molecule type" value="Genomic_DNA"/>
</dbReference>
<feature type="transmembrane region" description="Helical" evidence="5">
    <location>
        <begin position="253"/>
        <end position="273"/>
    </location>
</feature>
<evidence type="ECO:0000256" key="5">
    <source>
        <dbReference type="SAM" id="Phobius"/>
    </source>
</evidence>
<organism evidence="7 8">
    <name type="scientific">Aureimonas altamirensis</name>
    <dbReference type="NCBI Taxonomy" id="370622"/>
    <lineage>
        <taxon>Bacteria</taxon>
        <taxon>Pseudomonadati</taxon>
        <taxon>Pseudomonadota</taxon>
        <taxon>Alphaproteobacteria</taxon>
        <taxon>Hyphomicrobiales</taxon>
        <taxon>Aurantimonadaceae</taxon>
        <taxon>Aureimonas</taxon>
    </lineage>
</organism>
<feature type="domain" description="Integral membrane bound transporter" evidence="6">
    <location>
        <begin position="192"/>
        <end position="321"/>
    </location>
</feature>
<feature type="transmembrane region" description="Helical" evidence="5">
    <location>
        <begin position="309"/>
        <end position="330"/>
    </location>
</feature>
<feature type="transmembrane region" description="Helical" evidence="5">
    <location>
        <begin position="111"/>
        <end position="133"/>
    </location>
</feature>
<evidence type="ECO:0000256" key="2">
    <source>
        <dbReference type="ARBA" id="ARBA00022692"/>
    </source>
</evidence>
<evidence type="ECO:0000259" key="6">
    <source>
        <dbReference type="Pfam" id="PF13515"/>
    </source>
</evidence>
<reference evidence="7 8" key="1">
    <citation type="submission" date="2014-09" db="EMBL/GenBank/DDBJ databases">
        <title>Isolation and characterization of Aurantimonas altamirensis ON-56566 from clinical sample following a dog bite.</title>
        <authorList>
            <person name="Eshaghi A."/>
            <person name="Li A."/>
            <person name="Shahinas D."/>
            <person name="Bahn P."/>
            <person name="Kus J.V."/>
            <person name="Patel S.N."/>
        </authorList>
    </citation>
    <scope>NUCLEOTIDE SEQUENCE [LARGE SCALE GENOMIC DNA]</scope>
    <source>
        <strain evidence="7 8">ON-56566</strain>
    </source>
</reference>